<dbReference type="InterPro" id="IPR049712">
    <property type="entry name" value="Poly_export"/>
</dbReference>
<evidence type="ECO:0000256" key="2">
    <source>
        <dbReference type="SAM" id="SignalP"/>
    </source>
</evidence>
<evidence type="ECO:0000259" key="3">
    <source>
        <dbReference type="Pfam" id="PF02563"/>
    </source>
</evidence>
<dbReference type="Pfam" id="PF10531">
    <property type="entry name" value="SLBB"/>
    <property type="match status" value="1"/>
</dbReference>
<feature type="domain" description="Polysaccharide export protein N-terminal" evidence="3">
    <location>
        <begin position="29"/>
        <end position="103"/>
    </location>
</feature>
<evidence type="ECO:0000259" key="4">
    <source>
        <dbReference type="Pfam" id="PF10531"/>
    </source>
</evidence>
<evidence type="ECO:0000313" key="5">
    <source>
        <dbReference type="EMBL" id="CAH0526164.1"/>
    </source>
</evidence>
<evidence type="ECO:0000256" key="1">
    <source>
        <dbReference type="ARBA" id="ARBA00022729"/>
    </source>
</evidence>
<feature type="signal peptide" evidence="2">
    <location>
        <begin position="1"/>
        <end position="26"/>
    </location>
</feature>
<dbReference type="PANTHER" id="PTHR33619:SF3">
    <property type="entry name" value="POLYSACCHARIDE EXPORT PROTEIN GFCE-RELATED"/>
    <property type="match status" value="1"/>
</dbReference>
<dbReference type="InterPro" id="IPR019554">
    <property type="entry name" value="Soluble_ligand-bd"/>
</dbReference>
<sequence length="181" mass="19761">MVIVMEKIKQVIAVMLMVCSAPMAWATAEVDNYRLGSGDRIEITVYAEPELSQSVLISSSGMFDYPYLGNISAKGKTVRQLQAVITDGLRGDYLVNPKVMVNVIEYRKIYVNGEVKQPGGYIFQPGLTVEKAIALAGGFTDRAARKKINITPNENGMTQKGVALHTSVAPGDIIVIEQSFF</sequence>
<evidence type="ECO:0000313" key="6">
    <source>
        <dbReference type="Proteomes" id="UP000838160"/>
    </source>
</evidence>
<dbReference type="InterPro" id="IPR003715">
    <property type="entry name" value="Poly_export_N"/>
</dbReference>
<protein>
    <recommendedName>
        <fullName evidence="7">Capsular biosynthesis protein</fullName>
    </recommendedName>
</protein>
<name>A0ABN8DI96_9VIBR</name>
<keyword evidence="6" id="KW-1185">Reference proteome</keyword>
<dbReference type="Gene3D" id="3.10.560.10">
    <property type="entry name" value="Outer membrane lipoprotein wza domain like"/>
    <property type="match status" value="1"/>
</dbReference>
<organism evidence="5 6">
    <name type="scientific">Vibrio hippocampi</name>
    <dbReference type="NCBI Taxonomy" id="654686"/>
    <lineage>
        <taxon>Bacteria</taxon>
        <taxon>Pseudomonadati</taxon>
        <taxon>Pseudomonadota</taxon>
        <taxon>Gammaproteobacteria</taxon>
        <taxon>Vibrionales</taxon>
        <taxon>Vibrionaceae</taxon>
        <taxon>Vibrio</taxon>
    </lineage>
</organism>
<gene>
    <name evidence="5" type="ORF">VHP8226_01638</name>
</gene>
<reference evidence="5" key="1">
    <citation type="submission" date="2021-12" db="EMBL/GenBank/DDBJ databases">
        <authorList>
            <person name="Rodrigo-Torres L."/>
            <person name="Arahal R. D."/>
            <person name="Lucena T."/>
        </authorList>
    </citation>
    <scope>NUCLEOTIDE SEQUENCE</scope>
    <source>
        <strain evidence="5">CECT 8226</strain>
    </source>
</reference>
<feature type="chain" id="PRO_5046301505" description="Capsular biosynthesis protein" evidence="2">
    <location>
        <begin position="27"/>
        <end position="181"/>
    </location>
</feature>
<dbReference type="PANTHER" id="PTHR33619">
    <property type="entry name" value="POLYSACCHARIDE EXPORT PROTEIN GFCE-RELATED"/>
    <property type="match status" value="1"/>
</dbReference>
<proteinExistence type="predicted"/>
<dbReference type="Pfam" id="PF02563">
    <property type="entry name" value="Poly_export"/>
    <property type="match status" value="1"/>
</dbReference>
<dbReference type="Gene3D" id="3.30.1950.10">
    <property type="entry name" value="wza like domain"/>
    <property type="match status" value="1"/>
</dbReference>
<evidence type="ECO:0008006" key="7">
    <source>
        <dbReference type="Google" id="ProtNLM"/>
    </source>
</evidence>
<keyword evidence="1 2" id="KW-0732">Signal</keyword>
<accession>A0ABN8DI96</accession>
<dbReference type="Proteomes" id="UP000838160">
    <property type="component" value="Unassembled WGS sequence"/>
</dbReference>
<comment type="caution">
    <text evidence="5">The sequence shown here is derived from an EMBL/GenBank/DDBJ whole genome shotgun (WGS) entry which is preliminary data.</text>
</comment>
<dbReference type="EMBL" id="CAKLCM010000002">
    <property type="protein sequence ID" value="CAH0526164.1"/>
    <property type="molecule type" value="Genomic_DNA"/>
</dbReference>
<feature type="domain" description="Soluble ligand binding" evidence="4">
    <location>
        <begin position="108"/>
        <end position="152"/>
    </location>
</feature>